<accession>A0A165SWJ5</accession>
<name>A0A165SWJ5_9HYPH</name>
<reference evidence="1 2" key="1">
    <citation type="journal article" date="2016" name="Front. Microbiol.">
        <title>Comparative Genomic Analysis Reveals a Diverse Repertoire of Genes Involved in Prokaryote-Eukaryote Interactions within the Pseudovibrio Genus.</title>
        <authorList>
            <person name="Romano S."/>
            <person name="Fernandez-Guerra A."/>
            <person name="Reen F.J."/>
            <person name="Glockner F.O."/>
            <person name="Crowley S.P."/>
            <person name="O'Sullivan O."/>
            <person name="Cotter P.D."/>
            <person name="Adams C."/>
            <person name="Dobson A.D."/>
            <person name="O'Gara F."/>
        </authorList>
    </citation>
    <scope>NUCLEOTIDE SEQUENCE [LARGE SCALE GENOMIC DNA]</scope>
    <source>
        <strain evidence="1 2">Ad2</strain>
    </source>
</reference>
<dbReference type="STRING" id="989403.SAMN05421798_10453"/>
<evidence type="ECO:0000313" key="1">
    <source>
        <dbReference type="EMBL" id="KZL04572.1"/>
    </source>
</evidence>
<dbReference type="EMBL" id="LMCB01000161">
    <property type="protein sequence ID" value="KZL04572.1"/>
    <property type="molecule type" value="Genomic_DNA"/>
</dbReference>
<organism evidence="1 2">
    <name type="scientific">Pseudovibrio axinellae</name>
    <dbReference type="NCBI Taxonomy" id="989403"/>
    <lineage>
        <taxon>Bacteria</taxon>
        <taxon>Pseudomonadati</taxon>
        <taxon>Pseudomonadota</taxon>
        <taxon>Alphaproteobacteria</taxon>
        <taxon>Hyphomicrobiales</taxon>
        <taxon>Stappiaceae</taxon>
        <taxon>Pseudovibrio</taxon>
    </lineage>
</organism>
<protein>
    <submittedName>
        <fullName evidence="1">Uncharacterized protein</fullName>
    </submittedName>
</protein>
<dbReference type="AlphaFoldDB" id="A0A165SWJ5"/>
<comment type="caution">
    <text evidence="1">The sequence shown here is derived from an EMBL/GenBank/DDBJ whole genome shotgun (WGS) entry which is preliminary data.</text>
</comment>
<evidence type="ECO:0000313" key="2">
    <source>
        <dbReference type="Proteomes" id="UP000076577"/>
    </source>
</evidence>
<sequence>MPMKPHLPDAKSSKVAAELEQVWQHLSLSLSNPRSNLAKPNTQETGMVPHFQVYRRNIGHWDINSKDGRLFRLRGGPGEWEIFDERKGKDHKPKAFKDQSVAMAFVCSELMHELILAEGQEPKMIEAWNVSQQVPSGSQDGT</sequence>
<dbReference type="Proteomes" id="UP000076577">
    <property type="component" value="Unassembled WGS sequence"/>
</dbReference>
<dbReference type="PATRIC" id="fig|989403.3.peg.5095"/>
<keyword evidence="2" id="KW-1185">Reference proteome</keyword>
<gene>
    <name evidence="1" type="ORF">PsAD2_04655</name>
</gene>
<dbReference type="RefSeq" id="WP_208979424.1">
    <property type="nucleotide sequence ID" value="NZ_FOFM01000004.1"/>
</dbReference>
<proteinExistence type="predicted"/>